<feature type="compositionally biased region" description="Acidic residues" evidence="1">
    <location>
        <begin position="127"/>
        <end position="141"/>
    </location>
</feature>
<feature type="compositionally biased region" description="Acidic residues" evidence="1">
    <location>
        <begin position="497"/>
        <end position="508"/>
    </location>
</feature>
<feature type="compositionally biased region" description="Polar residues" evidence="1">
    <location>
        <begin position="193"/>
        <end position="202"/>
    </location>
</feature>
<feature type="region of interest" description="Disordered" evidence="1">
    <location>
        <begin position="35"/>
        <end position="80"/>
    </location>
</feature>
<evidence type="ECO:0000256" key="1">
    <source>
        <dbReference type="SAM" id="MobiDB-lite"/>
    </source>
</evidence>
<gene>
    <name evidence="2" type="ORF">CTEN210_13764</name>
</gene>
<evidence type="ECO:0000313" key="3">
    <source>
        <dbReference type="Proteomes" id="UP001054902"/>
    </source>
</evidence>
<sequence>MNGSRKSHARTTNDDLFQSSQLSNASSCIIGYGNESQDLRQQGPYGMSLTMSVGEQNDYSQSEHDNTFSSSLPGDNRSIGDIFDCDEDSLERGYRRNETRVKSNKSRGGAFDDLERLARDGGSISGSDDEYQSSDSDEEESKESNCAVKSRENESDRPNTIVDNVIPPNHSSSLCYAEGSPRKDSMEGDNDSLESPTNSIALENQDRHVHLDKTPNTSMANNYNRGGNMRSQETQSYPSIVSAKSQSFKTPRTMEQLLQKQRKRIISSQRTSSQKYDRTPRRVSTAKKINTTTSTTSSRSLDNDDFTSRLIFKNGKLKSSIKRRPELSQMSPGITQTQSFPRSGSIGRQSNRGKVRVSHPIRQLNETPRNVRKVLSFQTPASSVKLQVRDNALNTTTSKTSKNMSQAQKLAAATKSSSLLSAMKSREKKRVSASDTFASLTSKNKKRSWSRFESQTNDDSGEIDMNNNESKSDEKQNEFGPTFLTNRKRKIVKTDQVNDEEDDTEVCNEEAKSTRTERSPASPYKLSPQRKKKRKGVFGTLLQSIRSSVDADKARLLSGNYAYRDAEQRKHDANDPRNRAYTYMDVTIVGHPHPMLGPHALLGNTATMVGYIHQHTRNESRIHTIRMLSRTRRFRHVTSELNSDKTEQSNEYLPLLEDPCYAYFCFKRDSGVDFGSKIRIYNPRVLKSNDAQIKHIVLSTNLCESYPSSLPTLHVPMQQFGEEASSVKM</sequence>
<dbReference type="AlphaFoldDB" id="A0AAD3HBR0"/>
<feature type="compositionally biased region" description="Polar residues" evidence="1">
    <location>
        <begin position="214"/>
        <end position="235"/>
    </location>
</feature>
<proteinExistence type="predicted"/>
<reference evidence="2 3" key="1">
    <citation type="journal article" date="2021" name="Sci. Rep.">
        <title>The genome of the diatom Chaetoceros tenuissimus carries an ancient integrated fragment of an extant virus.</title>
        <authorList>
            <person name="Hongo Y."/>
            <person name="Kimura K."/>
            <person name="Takaki Y."/>
            <person name="Yoshida Y."/>
            <person name="Baba S."/>
            <person name="Kobayashi G."/>
            <person name="Nagasaki K."/>
            <person name="Hano T."/>
            <person name="Tomaru Y."/>
        </authorList>
    </citation>
    <scope>NUCLEOTIDE SEQUENCE [LARGE SCALE GENOMIC DNA]</scope>
    <source>
        <strain evidence="2 3">NIES-3715</strain>
    </source>
</reference>
<feature type="region of interest" description="Disordered" evidence="1">
    <location>
        <begin position="328"/>
        <end position="357"/>
    </location>
</feature>
<accession>A0AAD3HBR0</accession>
<protein>
    <submittedName>
        <fullName evidence="2">Uncharacterized protein</fullName>
    </submittedName>
</protein>
<evidence type="ECO:0000313" key="2">
    <source>
        <dbReference type="EMBL" id="GFH57288.1"/>
    </source>
</evidence>
<name>A0AAD3HBR0_9STRA</name>
<feature type="region of interest" description="Disordered" evidence="1">
    <location>
        <begin position="98"/>
        <end position="235"/>
    </location>
</feature>
<feature type="compositionally biased region" description="Polar residues" evidence="1">
    <location>
        <begin position="433"/>
        <end position="442"/>
    </location>
</feature>
<dbReference type="EMBL" id="BLLK01000058">
    <property type="protein sequence ID" value="GFH57288.1"/>
    <property type="molecule type" value="Genomic_DNA"/>
</dbReference>
<dbReference type="Proteomes" id="UP001054902">
    <property type="component" value="Unassembled WGS sequence"/>
</dbReference>
<feature type="region of interest" description="Disordered" evidence="1">
    <location>
        <begin position="261"/>
        <end position="303"/>
    </location>
</feature>
<comment type="caution">
    <text evidence="2">The sequence shown here is derived from an EMBL/GenBank/DDBJ whole genome shotgun (WGS) entry which is preliminary data.</text>
</comment>
<feature type="compositionally biased region" description="Basic and acidic residues" evidence="1">
    <location>
        <begin position="509"/>
        <end position="518"/>
    </location>
</feature>
<feature type="compositionally biased region" description="Polar residues" evidence="1">
    <location>
        <begin position="49"/>
        <end position="60"/>
    </location>
</feature>
<feature type="compositionally biased region" description="Polar residues" evidence="1">
    <location>
        <begin position="328"/>
        <end position="350"/>
    </location>
</feature>
<feature type="region of interest" description="Disordered" evidence="1">
    <location>
        <begin position="421"/>
        <end position="532"/>
    </location>
</feature>
<feature type="compositionally biased region" description="Basic and acidic residues" evidence="1">
    <location>
        <begin position="204"/>
        <end position="213"/>
    </location>
</feature>
<organism evidence="2 3">
    <name type="scientific">Chaetoceros tenuissimus</name>
    <dbReference type="NCBI Taxonomy" id="426638"/>
    <lineage>
        <taxon>Eukaryota</taxon>
        <taxon>Sar</taxon>
        <taxon>Stramenopiles</taxon>
        <taxon>Ochrophyta</taxon>
        <taxon>Bacillariophyta</taxon>
        <taxon>Coscinodiscophyceae</taxon>
        <taxon>Chaetocerotophycidae</taxon>
        <taxon>Chaetocerotales</taxon>
        <taxon>Chaetocerotaceae</taxon>
        <taxon>Chaetoceros</taxon>
    </lineage>
</organism>
<keyword evidence="3" id="KW-1185">Reference proteome</keyword>